<keyword evidence="4" id="KW-1185">Reference proteome</keyword>
<dbReference type="PRINTS" id="PR01576">
    <property type="entry name" value="PDEFORMYLASE"/>
</dbReference>
<dbReference type="NCBIfam" id="TIGR00079">
    <property type="entry name" value="pept_deformyl"/>
    <property type="match status" value="1"/>
</dbReference>
<dbReference type="STRING" id="241244.ATY39_02375"/>
<comment type="similarity">
    <text evidence="1 2">Belongs to the polypeptide deformylase family.</text>
</comment>
<gene>
    <name evidence="2" type="primary">def</name>
    <name evidence="3" type="ORF">ATY39_02375</name>
</gene>
<dbReference type="GO" id="GO:0042586">
    <property type="term" value="F:peptide deformylase activity"/>
    <property type="evidence" value="ECO:0007669"/>
    <property type="project" value="UniProtKB-UniRule"/>
</dbReference>
<feature type="binding site" evidence="2">
    <location>
        <position position="91"/>
    </location>
    <ligand>
        <name>Fe cation</name>
        <dbReference type="ChEBI" id="CHEBI:24875"/>
    </ligand>
</feature>
<dbReference type="GO" id="GO:0006412">
    <property type="term" value="P:translation"/>
    <property type="evidence" value="ECO:0007669"/>
    <property type="project" value="UniProtKB-UniRule"/>
</dbReference>
<dbReference type="PIRSF" id="PIRSF004749">
    <property type="entry name" value="Pep_def"/>
    <property type="match status" value="1"/>
</dbReference>
<dbReference type="Proteomes" id="UP000076021">
    <property type="component" value="Chromosome"/>
</dbReference>
<evidence type="ECO:0000313" key="3">
    <source>
        <dbReference type="EMBL" id="AMW98374.1"/>
    </source>
</evidence>
<dbReference type="Pfam" id="PF01327">
    <property type="entry name" value="Pep_deformylase"/>
    <property type="match status" value="1"/>
</dbReference>
<reference evidence="3 4" key="1">
    <citation type="journal article" date="2016" name="Genome Announc.">
        <title>Whole-Genome Sequence of Rummeliibacillus stabekisii Strain PP9 Isolated from Antarctic Soil.</title>
        <authorList>
            <person name="da Mota F.F."/>
            <person name="Vollu R.E."/>
            <person name="Jurelevicius D."/>
            <person name="Seldin L."/>
        </authorList>
    </citation>
    <scope>NUCLEOTIDE SEQUENCE [LARGE SCALE GENOMIC DNA]</scope>
    <source>
        <strain evidence="3 4">PP9</strain>
    </source>
</reference>
<evidence type="ECO:0000313" key="4">
    <source>
        <dbReference type="Proteomes" id="UP000076021"/>
    </source>
</evidence>
<dbReference type="SUPFAM" id="SSF56420">
    <property type="entry name" value="Peptide deformylase"/>
    <property type="match status" value="1"/>
</dbReference>
<dbReference type="PANTHER" id="PTHR10458:SF22">
    <property type="entry name" value="PEPTIDE DEFORMYLASE"/>
    <property type="match status" value="1"/>
</dbReference>
<keyword evidence="2" id="KW-0408">Iron</keyword>
<dbReference type="KEGG" id="rst:ATY39_02375"/>
<dbReference type="InterPro" id="IPR023635">
    <property type="entry name" value="Peptide_deformylase"/>
</dbReference>
<comment type="catalytic activity">
    <reaction evidence="2">
        <text>N-terminal N-formyl-L-methionyl-[peptide] + H2O = N-terminal L-methionyl-[peptide] + formate</text>
        <dbReference type="Rhea" id="RHEA:24420"/>
        <dbReference type="Rhea" id="RHEA-COMP:10639"/>
        <dbReference type="Rhea" id="RHEA-COMP:10640"/>
        <dbReference type="ChEBI" id="CHEBI:15377"/>
        <dbReference type="ChEBI" id="CHEBI:15740"/>
        <dbReference type="ChEBI" id="CHEBI:49298"/>
        <dbReference type="ChEBI" id="CHEBI:64731"/>
        <dbReference type="EC" id="3.5.1.88"/>
    </reaction>
</comment>
<feature type="binding site" evidence="2">
    <location>
        <position position="133"/>
    </location>
    <ligand>
        <name>Fe cation</name>
        <dbReference type="ChEBI" id="CHEBI:24875"/>
    </ligand>
</feature>
<keyword evidence="2" id="KW-0479">Metal-binding</keyword>
<dbReference type="GO" id="GO:0046872">
    <property type="term" value="F:metal ion binding"/>
    <property type="evidence" value="ECO:0007669"/>
    <property type="project" value="UniProtKB-KW"/>
</dbReference>
<feature type="binding site" evidence="2">
    <location>
        <position position="137"/>
    </location>
    <ligand>
        <name>Fe cation</name>
        <dbReference type="ChEBI" id="CHEBI:24875"/>
    </ligand>
</feature>
<dbReference type="OrthoDB" id="9784988at2"/>
<reference evidence="4" key="2">
    <citation type="submission" date="2016-03" db="EMBL/GenBank/DDBJ databases">
        <authorList>
            <person name="Ploux O."/>
        </authorList>
    </citation>
    <scope>NUCLEOTIDE SEQUENCE [LARGE SCALE GENOMIC DNA]</scope>
    <source>
        <strain evidence="4">PP9</strain>
    </source>
</reference>
<evidence type="ECO:0000256" key="2">
    <source>
        <dbReference type="HAMAP-Rule" id="MF_00163"/>
    </source>
</evidence>
<dbReference type="Gene3D" id="3.90.45.10">
    <property type="entry name" value="Peptide deformylase"/>
    <property type="match status" value="1"/>
</dbReference>
<dbReference type="CDD" id="cd00487">
    <property type="entry name" value="Pep_deformylase"/>
    <property type="match status" value="1"/>
</dbReference>
<dbReference type="AlphaFoldDB" id="A0A143H9G6"/>
<dbReference type="RefSeq" id="WP_066785297.1">
    <property type="nucleotide sequence ID" value="NZ_CP014806.1"/>
</dbReference>
<accession>A0A143H9G6</accession>
<dbReference type="NCBIfam" id="NF001159">
    <property type="entry name" value="PRK00150.1-3"/>
    <property type="match status" value="1"/>
</dbReference>
<sequence length="167" mass="18889">MALLEIVKNPAEILKKKAAEVTQFDNNLAQLLDDMYETMVENDGVGIAAPQVNKSIQAAVVELGEERDVLELINPVIVAISEDTETDIEGCLSFPDVYGDVERPVYVKVEAQDRNGDLYELEAHDYDARVIQHEVDHLNGILFDQKITKTYTLEEIEEMYADEEEEE</sequence>
<evidence type="ECO:0000256" key="1">
    <source>
        <dbReference type="ARBA" id="ARBA00010759"/>
    </source>
</evidence>
<comment type="function">
    <text evidence="2">Removes the formyl group from the N-terminal Met of newly synthesized proteins. Requires at least a dipeptide for an efficient rate of reaction. N-terminal L-methionine is a prerequisite for activity but the enzyme has broad specificity at other positions.</text>
</comment>
<dbReference type="HAMAP" id="MF_00163">
    <property type="entry name" value="Pep_deformylase"/>
    <property type="match status" value="1"/>
</dbReference>
<protein>
    <recommendedName>
        <fullName evidence="2">Peptide deformylase</fullName>
        <shortName evidence="2">PDF</shortName>
        <ecNumber evidence="2">3.5.1.88</ecNumber>
    </recommendedName>
    <alternativeName>
        <fullName evidence="2">Polypeptide deformylase</fullName>
    </alternativeName>
</protein>
<dbReference type="InterPro" id="IPR036821">
    <property type="entry name" value="Peptide_deformylase_sf"/>
</dbReference>
<proteinExistence type="inferred from homology"/>
<organism evidence="3 4">
    <name type="scientific">Rummeliibacillus stabekisii</name>
    <dbReference type="NCBI Taxonomy" id="241244"/>
    <lineage>
        <taxon>Bacteria</taxon>
        <taxon>Bacillati</taxon>
        <taxon>Bacillota</taxon>
        <taxon>Bacilli</taxon>
        <taxon>Bacillales</taxon>
        <taxon>Caryophanaceae</taxon>
        <taxon>Rummeliibacillus</taxon>
    </lineage>
</organism>
<dbReference type="PANTHER" id="PTHR10458">
    <property type="entry name" value="PEPTIDE DEFORMYLASE"/>
    <property type="match status" value="1"/>
</dbReference>
<feature type="active site" evidence="2">
    <location>
        <position position="134"/>
    </location>
</feature>
<comment type="cofactor">
    <cofactor evidence="2">
        <name>Fe(2+)</name>
        <dbReference type="ChEBI" id="CHEBI:29033"/>
    </cofactor>
    <text evidence="2">Binds 1 Fe(2+) ion.</text>
</comment>
<dbReference type="EC" id="3.5.1.88" evidence="2"/>
<dbReference type="EMBL" id="CP014806">
    <property type="protein sequence ID" value="AMW98374.1"/>
    <property type="molecule type" value="Genomic_DNA"/>
</dbReference>
<keyword evidence="2" id="KW-0648">Protein biosynthesis</keyword>
<name>A0A143H9G6_9BACL</name>
<keyword evidence="2" id="KW-0378">Hydrolase</keyword>